<name>A0A7Y0U298_9ACTO</name>
<reference evidence="2 3" key="1">
    <citation type="submission" date="2020-04" db="EMBL/GenBank/DDBJ databases">
        <title>Antimicrobial susceptibility and clonality of vaginal-derived multi-drug resistant Mobiluncus isolates in China.</title>
        <authorList>
            <person name="Zhang X."/>
        </authorList>
    </citation>
    <scope>NUCLEOTIDE SEQUENCE [LARGE SCALE GENOMIC DNA]</scope>
    <source>
        <strain evidence="2 3">13</strain>
    </source>
</reference>
<sequence>MLTIIITFAVIVIALALLAARTPILVALGLPALVGMLLGSEPSAVVASLSTLGLKLGDAFNSFSFLALILWLVSGALVIESGLMNRWFTALYVLADRQVTPERQAAWRNSFLGLPLTIVALLLVAGLRGMVDNHFLLLQMFVLVVIVGLIAGGVTVFSAPKASRMTLKKMRSADGESWRTTAKATAEVSEEGETRRSQSKGDSAVALVLPGLFCVVFLGLLLGLPVGLDDLSGLVFVGSLGASLIDGLLAGNLSWLGAAGWRAWRMLGYLGSTVAGAWVMGEFLEQNGVLRVTLERDGNTVMLVLMATLVTALVLGELFGSTAGAVLAVTVFSGFLSAPFGSEVSQQVASAILTSLLVGSAVIGGIIARVLPPRNQPYPLTVTPLH</sequence>
<keyword evidence="1" id="KW-0812">Transmembrane</keyword>
<keyword evidence="1" id="KW-0472">Membrane</keyword>
<comment type="caution">
    <text evidence="2">The sequence shown here is derived from an EMBL/GenBank/DDBJ whole genome shotgun (WGS) entry which is preliminary data.</text>
</comment>
<dbReference type="Proteomes" id="UP000578252">
    <property type="component" value="Unassembled WGS sequence"/>
</dbReference>
<dbReference type="AlphaFoldDB" id="A0A7Y0U298"/>
<feature type="transmembrane region" description="Helical" evidence="1">
    <location>
        <begin position="137"/>
        <end position="159"/>
    </location>
</feature>
<evidence type="ECO:0000313" key="3">
    <source>
        <dbReference type="Proteomes" id="UP000578252"/>
    </source>
</evidence>
<proteinExistence type="predicted"/>
<gene>
    <name evidence="2" type="ORF">HHJ78_09030</name>
</gene>
<evidence type="ECO:0000313" key="2">
    <source>
        <dbReference type="EMBL" id="NMW65654.1"/>
    </source>
</evidence>
<feature type="transmembrane region" description="Helical" evidence="1">
    <location>
        <begin position="348"/>
        <end position="371"/>
    </location>
</feature>
<keyword evidence="1" id="KW-1133">Transmembrane helix</keyword>
<protein>
    <submittedName>
        <fullName evidence="2">C4-dicarboxylate ABC transporter</fullName>
    </submittedName>
</protein>
<feature type="transmembrane region" description="Helical" evidence="1">
    <location>
        <begin position="234"/>
        <end position="256"/>
    </location>
</feature>
<feature type="transmembrane region" description="Helical" evidence="1">
    <location>
        <begin position="111"/>
        <end position="131"/>
    </location>
</feature>
<accession>A0A7Y0U298</accession>
<evidence type="ECO:0000256" key="1">
    <source>
        <dbReference type="SAM" id="Phobius"/>
    </source>
</evidence>
<feature type="transmembrane region" description="Helical" evidence="1">
    <location>
        <begin position="59"/>
        <end position="79"/>
    </location>
</feature>
<organism evidence="2 3">
    <name type="scientific">Mobiluncus mulieris</name>
    <dbReference type="NCBI Taxonomy" id="2052"/>
    <lineage>
        <taxon>Bacteria</taxon>
        <taxon>Bacillati</taxon>
        <taxon>Actinomycetota</taxon>
        <taxon>Actinomycetes</taxon>
        <taxon>Actinomycetales</taxon>
        <taxon>Actinomycetaceae</taxon>
        <taxon>Mobiluncus</taxon>
    </lineage>
</organism>
<feature type="transmembrane region" description="Helical" evidence="1">
    <location>
        <begin position="204"/>
        <end position="228"/>
    </location>
</feature>
<dbReference type="EMBL" id="JABCUR010000008">
    <property type="protein sequence ID" value="NMW65654.1"/>
    <property type="molecule type" value="Genomic_DNA"/>
</dbReference>
<dbReference type="RefSeq" id="WP_169772260.1">
    <property type="nucleotide sequence ID" value="NZ_JABCUR010000008.1"/>
</dbReference>